<gene>
    <name evidence="2" type="ORF">LCGC14_3119520</name>
</gene>
<name>A0A0F8W2N1_9ZZZZ</name>
<dbReference type="PROSITE" id="PS00028">
    <property type="entry name" value="ZINC_FINGER_C2H2_1"/>
    <property type="match status" value="1"/>
</dbReference>
<evidence type="ECO:0000313" key="2">
    <source>
        <dbReference type="EMBL" id="KKK50987.1"/>
    </source>
</evidence>
<evidence type="ECO:0000259" key="1">
    <source>
        <dbReference type="PROSITE" id="PS50157"/>
    </source>
</evidence>
<dbReference type="InterPro" id="IPR013087">
    <property type="entry name" value="Znf_C2H2_type"/>
</dbReference>
<feature type="domain" description="C2H2-type" evidence="1">
    <location>
        <begin position="22"/>
        <end position="49"/>
    </location>
</feature>
<dbReference type="PROSITE" id="PS50157">
    <property type="entry name" value="ZINC_FINGER_C2H2_2"/>
    <property type="match status" value="1"/>
</dbReference>
<organism evidence="2">
    <name type="scientific">marine sediment metagenome</name>
    <dbReference type="NCBI Taxonomy" id="412755"/>
    <lineage>
        <taxon>unclassified sequences</taxon>
        <taxon>metagenomes</taxon>
        <taxon>ecological metagenomes</taxon>
    </lineage>
</organism>
<accession>A0A0F8W2N1</accession>
<comment type="caution">
    <text evidence="2">The sequence shown here is derived from an EMBL/GenBank/DDBJ whole genome shotgun (WGS) entry which is preliminary data.</text>
</comment>
<protein>
    <recommendedName>
        <fullName evidence="1">C2H2-type domain-containing protein</fullName>
    </recommendedName>
</protein>
<dbReference type="EMBL" id="LAZR01067739">
    <property type="protein sequence ID" value="KKK50987.1"/>
    <property type="molecule type" value="Genomic_DNA"/>
</dbReference>
<dbReference type="AlphaFoldDB" id="A0A0F8W2N1"/>
<reference evidence="2" key="1">
    <citation type="journal article" date="2015" name="Nature">
        <title>Complex archaea that bridge the gap between prokaryotes and eukaryotes.</title>
        <authorList>
            <person name="Spang A."/>
            <person name="Saw J.H."/>
            <person name="Jorgensen S.L."/>
            <person name="Zaremba-Niedzwiedzka K."/>
            <person name="Martijn J."/>
            <person name="Lind A.E."/>
            <person name="van Eijk R."/>
            <person name="Schleper C."/>
            <person name="Guy L."/>
            <person name="Ettema T.J."/>
        </authorList>
    </citation>
    <scope>NUCLEOTIDE SEQUENCE</scope>
</reference>
<sequence>MKTRRDKLDTLFSLLVRERAEWACEVCGRYFPEDARQSLHCSHHFSRRKRSIRLSPLNASAHCFSCHQTLGENPVLFHDWIKGHLGDEKFAALRVQAERLVRLRKRDKADIYSNLKASLQDMQARRKAGETGRIEFEDPMPDEVWAA</sequence>
<proteinExistence type="predicted"/>